<feature type="non-terminal residue" evidence="1">
    <location>
        <position position="1"/>
    </location>
</feature>
<accession>A0A7L1AHZ2</accession>
<gene>
    <name evidence="1" type="primary">Erv31_1</name>
    <name evidence="1" type="ORF">GYMTIB_R16226</name>
</gene>
<feature type="non-terminal residue" evidence="1">
    <location>
        <position position="90"/>
    </location>
</feature>
<reference evidence="1 2" key="1">
    <citation type="submission" date="2019-09" db="EMBL/GenBank/DDBJ databases">
        <title>Bird 10,000 Genomes (B10K) Project - Family phase.</title>
        <authorList>
            <person name="Zhang G."/>
        </authorList>
    </citation>
    <scope>NUCLEOTIDE SEQUENCE [LARGE SCALE GENOMIC DNA]</scope>
    <source>
        <strain evidence="1">B10K-DU-002-05</strain>
        <tissue evidence="1">Muscle</tissue>
    </source>
</reference>
<organism evidence="1 2">
    <name type="scientific">Gymnorhina tibicen</name>
    <name type="common">Australian magpie</name>
    <name type="synonym">Cracticus tibicen</name>
    <dbReference type="NCBI Taxonomy" id="9132"/>
    <lineage>
        <taxon>Eukaryota</taxon>
        <taxon>Metazoa</taxon>
        <taxon>Chordata</taxon>
        <taxon>Craniata</taxon>
        <taxon>Vertebrata</taxon>
        <taxon>Euteleostomi</taxon>
        <taxon>Archelosauria</taxon>
        <taxon>Archosauria</taxon>
        <taxon>Dinosauria</taxon>
        <taxon>Saurischia</taxon>
        <taxon>Theropoda</taxon>
        <taxon>Coelurosauria</taxon>
        <taxon>Aves</taxon>
        <taxon>Neognathae</taxon>
        <taxon>Neoaves</taxon>
        <taxon>Telluraves</taxon>
        <taxon>Australaves</taxon>
        <taxon>Passeriformes</taxon>
        <taxon>Artamidae</taxon>
        <taxon>Gymnorhina</taxon>
    </lineage>
</organism>
<evidence type="ECO:0000313" key="1">
    <source>
        <dbReference type="EMBL" id="NXM40441.1"/>
    </source>
</evidence>
<comment type="caution">
    <text evidence="1">The sequence shown here is derived from an EMBL/GenBank/DDBJ whole genome shotgun (WGS) entry which is preliminary data.</text>
</comment>
<evidence type="ECO:0000313" key="2">
    <source>
        <dbReference type="Proteomes" id="UP000579941"/>
    </source>
</evidence>
<keyword evidence="2" id="KW-1185">Reference proteome</keyword>
<dbReference type="Proteomes" id="UP000579941">
    <property type="component" value="Unassembled WGS sequence"/>
</dbReference>
<dbReference type="EMBL" id="VXAZ01001997">
    <property type="protein sequence ID" value="NXM40441.1"/>
    <property type="molecule type" value="Genomic_DNA"/>
</dbReference>
<protein>
    <submittedName>
        <fullName evidence="1">ENR1 protein</fullName>
    </submittedName>
</protein>
<proteinExistence type="predicted"/>
<sequence>KEKQEKEDPLASGKNLFIDLAERISKQLNLTKYWVCGGTLESENWPWRGINIGPLELIKLNYLTTQTRKDLEEWQLSGSVIGDECIWHKG</sequence>
<name>A0A7L1AHZ2_GYMTI</name>
<dbReference type="AlphaFoldDB" id="A0A7L1AHZ2"/>